<dbReference type="AlphaFoldDB" id="A0A9W9REL4"/>
<dbReference type="Proteomes" id="UP001147782">
    <property type="component" value="Unassembled WGS sequence"/>
</dbReference>
<accession>A0A9W9REL4</accession>
<feature type="compositionally biased region" description="Low complexity" evidence="1">
    <location>
        <begin position="199"/>
        <end position="214"/>
    </location>
</feature>
<gene>
    <name evidence="2" type="ORF">N7496_011233</name>
</gene>
<reference evidence="2" key="2">
    <citation type="journal article" date="2023" name="IMA Fungus">
        <title>Comparative genomic study of the Penicillium genus elucidates a diverse pangenome and 15 lateral gene transfer events.</title>
        <authorList>
            <person name="Petersen C."/>
            <person name="Sorensen T."/>
            <person name="Nielsen M.R."/>
            <person name="Sondergaard T.E."/>
            <person name="Sorensen J.L."/>
            <person name="Fitzpatrick D.A."/>
            <person name="Frisvad J.C."/>
            <person name="Nielsen K.L."/>
        </authorList>
    </citation>
    <scope>NUCLEOTIDE SEQUENCE</scope>
    <source>
        <strain evidence="2">IBT 29864</strain>
    </source>
</reference>
<comment type="caution">
    <text evidence="2">The sequence shown here is derived from an EMBL/GenBank/DDBJ whole genome shotgun (WGS) entry which is preliminary data.</text>
</comment>
<name>A0A9W9REL4_9EURO</name>
<organism evidence="2 3">
    <name type="scientific">Penicillium cataractarum</name>
    <dbReference type="NCBI Taxonomy" id="2100454"/>
    <lineage>
        <taxon>Eukaryota</taxon>
        <taxon>Fungi</taxon>
        <taxon>Dikarya</taxon>
        <taxon>Ascomycota</taxon>
        <taxon>Pezizomycotina</taxon>
        <taxon>Eurotiomycetes</taxon>
        <taxon>Eurotiomycetidae</taxon>
        <taxon>Eurotiales</taxon>
        <taxon>Aspergillaceae</taxon>
        <taxon>Penicillium</taxon>
    </lineage>
</organism>
<evidence type="ECO:0000313" key="3">
    <source>
        <dbReference type="Proteomes" id="UP001147782"/>
    </source>
</evidence>
<proteinExistence type="predicted"/>
<evidence type="ECO:0000256" key="1">
    <source>
        <dbReference type="SAM" id="MobiDB-lite"/>
    </source>
</evidence>
<sequence>MTQLEIHERACWTCRCGCLYKHLFNATPAGATSFLHPLLFIFLPSTPSMVVPLKKFTIDVYISLLCYTFSIHSTRSVSIPQMVRPSSIIPSPFVDSIGPLKMTSLRPPSRLALRARPRLPMAEAGARRTIIRHLFQQLQKGSLIPFRKRAPSPYPPPLSLAPSIPAPTSLTPNPKLSNYLVERRDAQCPPWARPQGSVSSSQRLSPTNSSSSPSEGNLTK</sequence>
<feature type="compositionally biased region" description="Low complexity" evidence="1">
    <location>
        <begin position="160"/>
        <end position="170"/>
    </location>
</feature>
<dbReference type="EMBL" id="JAPZBS010000009">
    <property type="protein sequence ID" value="KAJ5358820.1"/>
    <property type="molecule type" value="Genomic_DNA"/>
</dbReference>
<feature type="region of interest" description="Disordered" evidence="1">
    <location>
        <begin position="155"/>
        <end position="220"/>
    </location>
</feature>
<dbReference type="RefSeq" id="XP_056550106.1">
    <property type="nucleotide sequence ID" value="XM_056704146.1"/>
</dbReference>
<evidence type="ECO:0000313" key="2">
    <source>
        <dbReference type="EMBL" id="KAJ5358820.1"/>
    </source>
</evidence>
<reference evidence="2" key="1">
    <citation type="submission" date="2022-11" db="EMBL/GenBank/DDBJ databases">
        <authorList>
            <person name="Petersen C."/>
        </authorList>
    </citation>
    <scope>NUCLEOTIDE SEQUENCE</scope>
    <source>
        <strain evidence="2">IBT 29864</strain>
    </source>
</reference>
<protein>
    <submittedName>
        <fullName evidence="2">Uncharacterized protein</fullName>
    </submittedName>
</protein>
<dbReference type="GeneID" id="81443325"/>
<keyword evidence="3" id="KW-1185">Reference proteome</keyword>